<sequence>MRQASQCQNTSNCRSECITKLAGTAMLNTYC</sequence>
<dbReference type="EMBL" id="GGEC01015309">
    <property type="protein sequence ID" value="MBW95792.1"/>
    <property type="molecule type" value="Transcribed_RNA"/>
</dbReference>
<organism evidence="1">
    <name type="scientific">Rhizophora mucronata</name>
    <name type="common">Asiatic mangrove</name>
    <dbReference type="NCBI Taxonomy" id="61149"/>
    <lineage>
        <taxon>Eukaryota</taxon>
        <taxon>Viridiplantae</taxon>
        <taxon>Streptophyta</taxon>
        <taxon>Embryophyta</taxon>
        <taxon>Tracheophyta</taxon>
        <taxon>Spermatophyta</taxon>
        <taxon>Magnoliopsida</taxon>
        <taxon>eudicotyledons</taxon>
        <taxon>Gunneridae</taxon>
        <taxon>Pentapetalae</taxon>
        <taxon>rosids</taxon>
        <taxon>fabids</taxon>
        <taxon>Malpighiales</taxon>
        <taxon>Rhizophoraceae</taxon>
        <taxon>Rhizophora</taxon>
    </lineage>
</organism>
<protein>
    <submittedName>
        <fullName evidence="1">Uncharacterized protein</fullName>
    </submittedName>
</protein>
<proteinExistence type="predicted"/>
<name>A0A2P2JQQ7_RHIMU</name>
<accession>A0A2P2JQQ7</accession>
<reference evidence="1" key="1">
    <citation type="submission" date="2018-02" db="EMBL/GenBank/DDBJ databases">
        <title>Rhizophora mucronata_Transcriptome.</title>
        <authorList>
            <person name="Meera S.P."/>
            <person name="Sreeshan A."/>
            <person name="Augustine A."/>
        </authorList>
    </citation>
    <scope>NUCLEOTIDE SEQUENCE</scope>
    <source>
        <tissue evidence="1">Leaf</tissue>
    </source>
</reference>
<dbReference type="AlphaFoldDB" id="A0A2P2JQQ7"/>
<evidence type="ECO:0000313" key="1">
    <source>
        <dbReference type="EMBL" id="MBW95792.1"/>
    </source>
</evidence>